<feature type="domain" description="GST N-terminal" evidence="1">
    <location>
        <begin position="1"/>
        <end position="87"/>
    </location>
</feature>
<dbReference type="InterPro" id="IPR010987">
    <property type="entry name" value="Glutathione-S-Trfase_C-like"/>
</dbReference>
<dbReference type="SFLD" id="SFLDG01151">
    <property type="entry name" value="Main.2:_Nu-like"/>
    <property type="match status" value="1"/>
</dbReference>
<evidence type="ECO:0000313" key="4">
    <source>
        <dbReference type="Proteomes" id="UP001430193"/>
    </source>
</evidence>
<evidence type="ECO:0000259" key="1">
    <source>
        <dbReference type="PROSITE" id="PS50404"/>
    </source>
</evidence>
<gene>
    <name evidence="3" type="ORF">ISS99_06330</name>
</gene>
<dbReference type="PANTHER" id="PTHR44051:SF19">
    <property type="entry name" value="DISULFIDE-BOND OXIDOREDUCTASE YFCG"/>
    <property type="match status" value="1"/>
</dbReference>
<proteinExistence type="predicted"/>
<protein>
    <submittedName>
        <fullName evidence="3">Glutathione S-transferase N-terminal domain-containing protein</fullName>
    </submittedName>
</protein>
<dbReference type="InterPro" id="IPR036282">
    <property type="entry name" value="Glutathione-S-Trfase_C_sf"/>
</dbReference>
<dbReference type="Proteomes" id="UP001430193">
    <property type="component" value="Unassembled WGS sequence"/>
</dbReference>
<dbReference type="RefSeq" id="WP_204630761.1">
    <property type="nucleotide sequence ID" value="NZ_BSOC01000004.1"/>
</dbReference>
<dbReference type="PROSITE" id="PS50405">
    <property type="entry name" value="GST_CTER"/>
    <property type="match status" value="1"/>
</dbReference>
<dbReference type="Gene3D" id="1.20.1050.10">
    <property type="match status" value="1"/>
</dbReference>
<evidence type="ECO:0000259" key="2">
    <source>
        <dbReference type="PROSITE" id="PS50405"/>
    </source>
</evidence>
<dbReference type="Gene3D" id="3.40.30.10">
    <property type="entry name" value="Glutaredoxin"/>
    <property type="match status" value="1"/>
</dbReference>
<keyword evidence="4" id="KW-1185">Reference proteome</keyword>
<dbReference type="InterPro" id="IPR036249">
    <property type="entry name" value="Thioredoxin-like_sf"/>
</dbReference>
<dbReference type="SFLD" id="SFLDG00358">
    <property type="entry name" value="Main_(cytGST)"/>
    <property type="match status" value="1"/>
</dbReference>
<dbReference type="EMBL" id="JADIKF010000037">
    <property type="protein sequence ID" value="MBM7129134.1"/>
    <property type="molecule type" value="Genomic_DNA"/>
</dbReference>
<dbReference type="PROSITE" id="PS50404">
    <property type="entry name" value="GST_NTER"/>
    <property type="match status" value="1"/>
</dbReference>
<dbReference type="SFLD" id="SFLDS00019">
    <property type="entry name" value="Glutathione_Transferase_(cytos"/>
    <property type="match status" value="1"/>
</dbReference>
<dbReference type="SUPFAM" id="SSF52833">
    <property type="entry name" value="Thioredoxin-like"/>
    <property type="match status" value="1"/>
</dbReference>
<dbReference type="InterPro" id="IPR004046">
    <property type="entry name" value="GST_C"/>
</dbReference>
<dbReference type="Pfam" id="PF00043">
    <property type="entry name" value="GST_C"/>
    <property type="match status" value="1"/>
</dbReference>
<reference evidence="3" key="1">
    <citation type="submission" date="2020-10" db="EMBL/GenBank/DDBJ databases">
        <title>Phylogeny of dyella-like bacteria.</title>
        <authorList>
            <person name="Fu J."/>
        </authorList>
    </citation>
    <scope>NUCLEOTIDE SEQUENCE</scope>
    <source>
        <strain evidence="3">DHON07</strain>
    </source>
</reference>
<dbReference type="InterPro" id="IPR004045">
    <property type="entry name" value="Glutathione_S-Trfase_N"/>
</dbReference>
<feature type="domain" description="GST C-terminal" evidence="2">
    <location>
        <begin position="90"/>
        <end position="211"/>
    </location>
</feature>
<dbReference type="Pfam" id="PF13409">
    <property type="entry name" value="GST_N_2"/>
    <property type="match status" value="1"/>
</dbReference>
<sequence>MIDLYFAATPNGLKARLFLEEAQLPYRPITVSLSKGEQFKPEFLAISPNNKIPAIVDHAPADGGAPITMFESGAIMLYLAEKSGRLIPTDLRGRTEVLQWLFWQMSGLGPMAGQIGHFNVYAPEKVPYAIDRYTRETSRLYGVLNQRLADRRFIAGEFSIADIACYPWIVPHRAHGQNLDAFPHLQRWFEAMAARPATLRTYEGVENVYAPKHSSLSEEERRVLFGQGAR</sequence>
<dbReference type="SUPFAM" id="SSF47616">
    <property type="entry name" value="GST C-terminal domain-like"/>
    <property type="match status" value="1"/>
</dbReference>
<evidence type="ECO:0000313" key="3">
    <source>
        <dbReference type="EMBL" id="MBM7129134.1"/>
    </source>
</evidence>
<dbReference type="InterPro" id="IPR040079">
    <property type="entry name" value="Glutathione_S-Trfase"/>
</dbReference>
<dbReference type="CDD" id="cd03048">
    <property type="entry name" value="GST_N_Ure2p_like"/>
    <property type="match status" value="1"/>
</dbReference>
<comment type="caution">
    <text evidence="3">The sequence shown here is derived from an EMBL/GenBank/DDBJ whole genome shotgun (WGS) entry which is preliminary data.</text>
</comment>
<organism evidence="3 4">
    <name type="scientific">Dyella mobilis</name>
    <dbReference type="NCBI Taxonomy" id="1849582"/>
    <lineage>
        <taxon>Bacteria</taxon>
        <taxon>Pseudomonadati</taxon>
        <taxon>Pseudomonadota</taxon>
        <taxon>Gammaproteobacteria</taxon>
        <taxon>Lysobacterales</taxon>
        <taxon>Rhodanobacteraceae</taxon>
        <taxon>Dyella</taxon>
    </lineage>
</organism>
<dbReference type="PANTHER" id="PTHR44051">
    <property type="entry name" value="GLUTATHIONE S-TRANSFERASE-RELATED"/>
    <property type="match status" value="1"/>
</dbReference>
<dbReference type="CDD" id="cd10291">
    <property type="entry name" value="GST_C_YfcG_like"/>
    <property type="match status" value="1"/>
</dbReference>
<name>A0ABS2KDG4_9GAMM</name>
<accession>A0ABS2KDG4</accession>